<evidence type="ECO:0000256" key="6">
    <source>
        <dbReference type="ARBA" id="ARBA00022691"/>
    </source>
</evidence>
<reference evidence="12" key="1">
    <citation type="submission" date="2016-06" db="EMBL/GenBank/DDBJ databases">
        <title>Draft Genome sequence of the fungus Inonotus baumii.</title>
        <authorList>
            <person name="Zhu H."/>
            <person name="Lin W."/>
        </authorList>
    </citation>
    <scope>NUCLEOTIDE SEQUENCE</scope>
    <source>
        <strain evidence="12">821</strain>
    </source>
</reference>
<proteinExistence type="inferred from homology"/>
<evidence type="ECO:0000256" key="10">
    <source>
        <dbReference type="ARBA" id="ARBA00023453"/>
    </source>
</evidence>
<evidence type="ECO:0000256" key="9">
    <source>
        <dbReference type="ARBA" id="ARBA00023306"/>
    </source>
</evidence>
<evidence type="ECO:0000313" key="12">
    <source>
        <dbReference type="EMBL" id="OCB84091.1"/>
    </source>
</evidence>
<keyword evidence="3" id="KW-0489">Methyltransferase</keyword>
<dbReference type="Pfam" id="PF12862">
    <property type="entry name" value="ANAPC5"/>
    <property type="match status" value="1"/>
</dbReference>
<dbReference type="GO" id="GO:0051301">
    <property type="term" value="P:cell division"/>
    <property type="evidence" value="ECO:0007669"/>
    <property type="project" value="UniProtKB-KW"/>
</dbReference>
<dbReference type="Pfam" id="PF01596">
    <property type="entry name" value="Methyltransf_3"/>
    <property type="match status" value="1"/>
</dbReference>
<keyword evidence="6" id="KW-0949">S-adenosyl-L-methionine</keyword>
<keyword evidence="5" id="KW-0808">Transferase</keyword>
<dbReference type="GO" id="GO:0005680">
    <property type="term" value="C:anaphase-promoting complex"/>
    <property type="evidence" value="ECO:0007669"/>
    <property type="project" value="InterPro"/>
</dbReference>
<evidence type="ECO:0000256" key="8">
    <source>
        <dbReference type="ARBA" id="ARBA00022786"/>
    </source>
</evidence>
<dbReference type="EMBL" id="LNZH02000216">
    <property type="protein sequence ID" value="OCB84091.1"/>
    <property type="molecule type" value="Genomic_DNA"/>
</dbReference>
<keyword evidence="7" id="KW-0498">Mitosis</keyword>
<feature type="domain" description="Anaphase-promoting complex subunit 5" evidence="11">
    <location>
        <begin position="220"/>
        <end position="296"/>
    </location>
</feature>
<evidence type="ECO:0000256" key="1">
    <source>
        <dbReference type="ARBA" id="ARBA00007450"/>
    </source>
</evidence>
<dbReference type="InterPro" id="IPR037679">
    <property type="entry name" value="Apc5"/>
</dbReference>
<dbReference type="GO" id="GO:0031145">
    <property type="term" value="P:anaphase-promoting complex-dependent catabolic process"/>
    <property type="evidence" value="ECO:0007669"/>
    <property type="project" value="TreeGrafter"/>
</dbReference>
<dbReference type="GO" id="GO:0070979">
    <property type="term" value="P:protein K11-linked ubiquitination"/>
    <property type="evidence" value="ECO:0007669"/>
    <property type="project" value="TreeGrafter"/>
</dbReference>
<keyword evidence="8" id="KW-0833">Ubl conjugation pathway</keyword>
<dbReference type="SUPFAM" id="SSF53335">
    <property type="entry name" value="S-adenosyl-L-methionine-dependent methyltransferases"/>
    <property type="match status" value="1"/>
</dbReference>
<dbReference type="CDD" id="cd02440">
    <property type="entry name" value="AdoMet_MTases"/>
    <property type="match status" value="1"/>
</dbReference>
<dbReference type="GO" id="GO:0032259">
    <property type="term" value="P:methylation"/>
    <property type="evidence" value="ECO:0007669"/>
    <property type="project" value="UniProtKB-KW"/>
</dbReference>
<dbReference type="InterPro" id="IPR026000">
    <property type="entry name" value="Apc5_dom"/>
</dbReference>
<dbReference type="PANTHER" id="PTHR12830">
    <property type="entry name" value="ANAPHASE-PROMOTING COMPLEX SUBUNIT 5"/>
    <property type="match status" value="1"/>
</dbReference>
<comment type="similarity">
    <text evidence="10">Belongs to the class I-like SAM-binding methyltransferase superfamily. Cation-dependent O-methyltransferase family.</text>
</comment>
<evidence type="ECO:0000313" key="13">
    <source>
        <dbReference type="Proteomes" id="UP000757232"/>
    </source>
</evidence>
<evidence type="ECO:0000256" key="2">
    <source>
        <dbReference type="ARBA" id="ARBA00016066"/>
    </source>
</evidence>
<evidence type="ECO:0000256" key="5">
    <source>
        <dbReference type="ARBA" id="ARBA00022679"/>
    </source>
</evidence>
<dbReference type="Proteomes" id="UP000757232">
    <property type="component" value="Unassembled WGS sequence"/>
</dbReference>
<keyword evidence="9" id="KW-0131">Cell cycle</keyword>
<dbReference type="Gene3D" id="3.40.50.150">
    <property type="entry name" value="Vaccinia Virus protein VP39"/>
    <property type="match status" value="1"/>
</dbReference>
<dbReference type="GO" id="GO:0045842">
    <property type="term" value="P:positive regulation of mitotic metaphase/anaphase transition"/>
    <property type="evidence" value="ECO:0007669"/>
    <property type="project" value="TreeGrafter"/>
</dbReference>
<sequence>MAGNRVAGLKSRDSIPHSARSAFLRPHHVPLLAVMFWAFHPQERLRLSNQYLLHIYRFLIAEVSEVARSKTFEQLLHALDRGQQVAPEDNAKFVPEIRVLPKLLNSTYRLTEFFSDLPVLWTVPEDDETSDQEPPFEKRSLFGLFARRAYLSFRKMSFLGLSNFVEDFQAWIVGEMSRGYQRTIKDAIRNDSLLVKSQHDAQPSADPEPFAVQVLFEKARANGDKQVAAENLRRFFEQRFSESTDSDFRQHAMLNLVRMHIFNGQVAAARKLLTEAITVARTSGDNIVLQQCMALLRRTEGKTRTRREPLNEIQPDMPPLEVLNDVGKLLREAQPLSDCFEKVAEGLALHAYHRDYRGSPVGQDDQWAFHAMQAILWRLAGCEKLAIIEENIVLAFSASGGSDDTRFTTIQNRAAMFARQGNESAAFGMLLDPETWRGLDYSLNQIQYWIGEVWITMLHFATRRRQVRQVNEFLKPRRPGSFTAWNDFFFMPLDKMNASPTIAGQLYRALQLRKANQGATSMDYVLKALWQSEYQGRFRQYRLAIILLADAGLEYGMTVWSKKSVEEIMPQVISGDDLELRAFACYVLARCIIACSHQASNPPDALRSAISYLQVAEQDYLTLEIQPAVQDVLYVQALIYNTLGEQHERDAVALRHRDARTEHEQLEGIYVNAGDALYKSIYNQHEIQWECATHKPFKMAPQRFVSTNPGDWAKSDAYHNEFLIPRDDALEYALKNSVENGLPEIQVSTAQGKFLNLSARSIGAKRILEVGTLGGYSTIWLGRALPVDGKLITLEISEKHASVARENIQRAGLSDKVETKVGPAADTLKTLQPDGLFDFVFIDADKPGNLTYFLQAKRLTRKGAIIIVDNVVRGGKVALDPDNTEDANVNGIRKLLEHLKGDKEVDATTLGLAGEKGYDGIIYSIRL</sequence>
<organism evidence="12 13">
    <name type="scientific">Sanghuangporus baumii</name>
    <name type="common">Phellinus baumii</name>
    <dbReference type="NCBI Taxonomy" id="108892"/>
    <lineage>
        <taxon>Eukaryota</taxon>
        <taxon>Fungi</taxon>
        <taxon>Dikarya</taxon>
        <taxon>Basidiomycota</taxon>
        <taxon>Agaricomycotina</taxon>
        <taxon>Agaricomycetes</taxon>
        <taxon>Hymenochaetales</taxon>
        <taxon>Hymenochaetaceae</taxon>
        <taxon>Sanghuangporus</taxon>
    </lineage>
</organism>
<dbReference type="InterPro" id="IPR002935">
    <property type="entry name" value="SAM_O-MeTrfase"/>
</dbReference>
<evidence type="ECO:0000256" key="7">
    <source>
        <dbReference type="ARBA" id="ARBA00022776"/>
    </source>
</evidence>
<dbReference type="PANTHER" id="PTHR12830:SF9">
    <property type="entry name" value="ANAPHASE-PROMOTING COMPLEX SUBUNIT 5"/>
    <property type="match status" value="1"/>
</dbReference>
<comment type="caution">
    <text evidence="12">The sequence shown here is derived from an EMBL/GenBank/DDBJ whole genome shotgun (WGS) entry which is preliminary data.</text>
</comment>
<evidence type="ECO:0000259" key="11">
    <source>
        <dbReference type="Pfam" id="PF12862"/>
    </source>
</evidence>
<keyword evidence="4" id="KW-0132">Cell division</keyword>
<keyword evidence="13" id="KW-1185">Reference proteome</keyword>
<dbReference type="AlphaFoldDB" id="A0A9Q5N2Q2"/>
<name>A0A9Q5N2Q2_SANBA</name>
<comment type="similarity">
    <text evidence="1">Belongs to the APC5 family.</text>
</comment>
<accession>A0A9Q5N2Q2</accession>
<evidence type="ECO:0000256" key="4">
    <source>
        <dbReference type="ARBA" id="ARBA00022618"/>
    </source>
</evidence>
<dbReference type="InterPro" id="IPR029063">
    <property type="entry name" value="SAM-dependent_MTases_sf"/>
</dbReference>
<protein>
    <recommendedName>
        <fullName evidence="2">Anaphase-promoting complex subunit 5</fullName>
    </recommendedName>
</protein>
<gene>
    <name evidence="12" type="ORF">A7U60_g8763</name>
</gene>
<dbReference type="PROSITE" id="PS51682">
    <property type="entry name" value="SAM_OMT_I"/>
    <property type="match status" value="1"/>
</dbReference>
<evidence type="ECO:0000256" key="3">
    <source>
        <dbReference type="ARBA" id="ARBA00022603"/>
    </source>
</evidence>
<dbReference type="OrthoDB" id="2504561at2759"/>
<dbReference type="GO" id="GO:0008171">
    <property type="term" value="F:O-methyltransferase activity"/>
    <property type="evidence" value="ECO:0007669"/>
    <property type="project" value="InterPro"/>
</dbReference>